<keyword evidence="2" id="KW-1185">Reference proteome</keyword>
<evidence type="ECO:0000313" key="1">
    <source>
        <dbReference type="EnsemblPlants" id="ONIVA03G30770.1"/>
    </source>
</evidence>
<dbReference type="Gramene" id="ONIVA03G30770.1">
    <property type="protein sequence ID" value="ONIVA03G30770.1"/>
    <property type="gene ID" value="ONIVA03G30770"/>
</dbReference>
<sequence>MGGSEKDDGVPRFASLLAVECGKKDPSTRATPEVFAATILLFVCCHLIDISNLSNDNKIIVYSTYEREAFGIACKMMRLSLVLPKNVMRHAIASWKILDETNNVHRYISNILEIISKFVPLNSLV</sequence>
<name>A0A0E0GRT1_ORYNI</name>
<dbReference type="HOGENOM" id="CLU_1858404_0_0_1"/>
<protein>
    <submittedName>
        <fullName evidence="1">Uncharacterized protein</fullName>
    </submittedName>
</protein>
<evidence type="ECO:0000313" key="2">
    <source>
        <dbReference type="Proteomes" id="UP000006591"/>
    </source>
</evidence>
<reference evidence="1" key="2">
    <citation type="submission" date="2018-04" db="EMBL/GenBank/DDBJ databases">
        <title>OnivRS2 (Oryza nivara Reference Sequence Version 2).</title>
        <authorList>
            <person name="Zhang J."/>
            <person name="Kudrna D."/>
            <person name="Lee S."/>
            <person name="Talag J."/>
            <person name="Rajasekar S."/>
            <person name="Welchert J."/>
            <person name="Hsing Y.-I."/>
            <person name="Wing R.A."/>
        </authorList>
    </citation>
    <scope>NUCLEOTIDE SEQUENCE [LARGE SCALE GENOMIC DNA]</scope>
    <source>
        <strain evidence="1">SL10</strain>
    </source>
</reference>
<dbReference type="OMA" id="TPFAHLE"/>
<dbReference type="EnsemblPlants" id="ONIVA03G30770.1">
    <property type="protein sequence ID" value="ONIVA03G30770.1"/>
    <property type="gene ID" value="ONIVA03G30770"/>
</dbReference>
<dbReference type="AlphaFoldDB" id="A0A0E0GRT1"/>
<accession>A0A0E0GRT1</accession>
<reference evidence="1" key="1">
    <citation type="submission" date="2015-04" db="UniProtKB">
        <authorList>
            <consortium name="EnsemblPlants"/>
        </authorList>
    </citation>
    <scope>IDENTIFICATION</scope>
    <source>
        <strain evidence="1">SL10</strain>
    </source>
</reference>
<proteinExistence type="predicted"/>
<dbReference type="Proteomes" id="UP000006591">
    <property type="component" value="Chromosome 3"/>
</dbReference>
<organism evidence="1">
    <name type="scientific">Oryza nivara</name>
    <name type="common">Indian wild rice</name>
    <name type="synonym">Oryza sativa f. spontanea</name>
    <dbReference type="NCBI Taxonomy" id="4536"/>
    <lineage>
        <taxon>Eukaryota</taxon>
        <taxon>Viridiplantae</taxon>
        <taxon>Streptophyta</taxon>
        <taxon>Embryophyta</taxon>
        <taxon>Tracheophyta</taxon>
        <taxon>Spermatophyta</taxon>
        <taxon>Magnoliopsida</taxon>
        <taxon>Liliopsida</taxon>
        <taxon>Poales</taxon>
        <taxon>Poaceae</taxon>
        <taxon>BOP clade</taxon>
        <taxon>Oryzoideae</taxon>
        <taxon>Oryzeae</taxon>
        <taxon>Oryzinae</taxon>
        <taxon>Oryza</taxon>
    </lineage>
</organism>